<feature type="non-terminal residue" evidence="2">
    <location>
        <position position="95"/>
    </location>
</feature>
<dbReference type="Gene3D" id="3.40.50.720">
    <property type="entry name" value="NAD(P)-binding Rossmann-like Domain"/>
    <property type="match status" value="1"/>
</dbReference>
<dbReference type="AlphaFoldDB" id="A0A537LG17"/>
<evidence type="ECO:0000259" key="1">
    <source>
        <dbReference type="Pfam" id="PF01370"/>
    </source>
</evidence>
<feature type="domain" description="NAD-dependent epimerase/dehydratase" evidence="1">
    <location>
        <begin position="3"/>
        <end position="79"/>
    </location>
</feature>
<dbReference type="EMBL" id="VBAI01000303">
    <property type="protein sequence ID" value="TMJ06964.1"/>
    <property type="molecule type" value="Genomic_DNA"/>
</dbReference>
<dbReference type="Proteomes" id="UP000315217">
    <property type="component" value="Unassembled WGS sequence"/>
</dbReference>
<dbReference type="InterPro" id="IPR001509">
    <property type="entry name" value="Epimerase_deHydtase"/>
</dbReference>
<accession>A0A537LG17</accession>
<organism evidence="2 3">
    <name type="scientific">Candidatus Segetimicrobium genomatis</name>
    <dbReference type="NCBI Taxonomy" id="2569760"/>
    <lineage>
        <taxon>Bacteria</taxon>
        <taxon>Bacillati</taxon>
        <taxon>Candidatus Sysuimicrobiota</taxon>
        <taxon>Candidatus Sysuimicrobiia</taxon>
        <taxon>Candidatus Sysuimicrobiales</taxon>
        <taxon>Candidatus Segetimicrobiaceae</taxon>
        <taxon>Candidatus Segetimicrobium</taxon>
    </lineage>
</organism>
<gene>
    <name evidence="2" type="ORF">E6G98_14070</name>
</gene>
<name>A0A537LG17_9BACT</name>
<reference evidence="2 3" key="1">
    <citation type="journal article" date="2019" name="Nat. Microbiol.">
        <title>Mediterranean grassland soil C-N compound turnover is dependent on rainfall and depth, and is mediated by genomically divergent microorganisms.</title>
        <authorList>
            <person name="Diamond S."/>
            <person name="Andeer P.F."/>
            <person name="Li Z."/>
            <person name="Crits-Christoph A."/>
            <person name="Burstein D."/>
            <person name="Anantharaman K."/>
            <person name="Lane K.R."/>
            <person name="Thomas B.C."/>
            <person name="Pan C."/>
            <person name="Northen T.R."/>
            <person name="Banfield J.F."/>
        </authorList>
    </citation>
    <scope>NUCLEOTIDE SEQUENCE [LARGE SCALE GENOMIC DNA]</scope>
    <source>
        <strain evidence="2">NP_1</strain>
    </source>
</reference>
<comment type="caution">
    <text evidence="2">The sequence shown here is derived from an EMBL/GenBank/DDBJ whole genome shotgun (WGS) entry which is preliminary data.</text>
</comment>
<protein>
    <submittedName>
        <fullName evidence="2">NAD-dependent epimerase/dehydratase family protein</fullName>
    </submittedName>
</protein>
<dbReference type="Pfam" id="PF01370">
    <property type="entry name" value="Epimerase"/>
    <property type="match status" value="1"/>
</dbReference>
<sequence length="95" mass="10585">MRVLVIGGTGFIGRHVVRHLINMGHYVVVFHRGSREASLPPGVQHLHGNRDDLAACLRDFREIAPDVVILMVIPQGNDHNVQHFVSTFKGIAQRS</sequence>
<dbReference type="SUPFAM" id="SSF51735">
    <property type="entry name" value="NAD(P)-binding Rossmann-fold domains"/>
    <property type="match status" value="1"/>
</dbReference>
<evidence type="ECO:0000313" key="2">
    <source>
        <dbReference type="EMBL" id="TMJ06964.1"/>
    </source>
</evidence>
<proteinExistence type="predicted"/>
<evidence type="ECO:0000313" key="3">
    <source>
        <dbReference type="Proteomes" id="UP000315217"/>
    </source>
</evidence>
<dbReference type="InterPro" id="IPR036291">
    <property type="entry name" value="NAD(P)-bd_dom_sf"/>
</dbReference>